<proteinExistence type="inferred from homology"/>
<gene>
    <name evidence="11" type="ORF">SAMN06265339_0323</name>
</gene>
<evidence type="ECO:0000313" key="12">
    <source>
        <dbReference type="Proteomes" id="UP001157911"/>
    </source>
</evidence>
<dbReference type="PANTHER" id="PTHR33571:SF19">
    <property type="entry name" value="PROTEIN ADENYLYLTRANSFERASE MJ0128-RELATED"/>
    <property type="match status" value="1"/>
</dbReference>
<dbReference type="PANTHER" id="PTHR33571">
    <property type="entry name" value="SSL8005 PROTEIN"/>
    <property type="match status" value="1"/>
</dbReference>
<dbReference type="Proteomes" id="UP001157911">
    <property type="component" value="Unassembled WGS sequence"/>
</dbReference>
<evidence type="ECO:0000256" key="8">
    <source>
        <dbReference type="ARBA" id="ARBA00022842"/>
    </source>
</evidence>
<keyword evidence="2" id="KW-1277">Toxin-antitoxin system</keyword>
<sequence length="97" mass="11410">MDLEKAKKILREHKQELKEKYGVKSLSIFGSYARGEQRENSDIDIVVEFEKPIGLKFFELADYLESLLKLKVDLLTKTAIRRKKLLWKSIEKDLINV</sequence>
<evidence type="ECO:0000256" key="3">
    <source>
        <dbReference type="ARBA" id="ARBA00022679"/>
    </source>
</evidence>
<keyword evidence="3" id="KW-0808">Transferase</keyword>
<name>A0ABY1NBQ9_9BACT</name>
<dbReference type="EMBL" id="FXUB01000001">
    <property type="protein sequence ID" value="SMP05804.1"/>
    <property type="molecule type" value="Genomic_DNA"/>
</dbReference>
<evidence type="ECO:0000256" key="4">
    <source>
        <dbReference type="ARBA" id="ARBA00022695"/>
    </source>
</evidence>
<organism evidence="11 12">
    <name type="scientific">Desulfurobacterium pacificum</name>
    <dbReference type="NCBI Taxonomy" id="240166"/>
    <lineage>
        <taxon>Bacteria</taxon>
        <taxon>Pseudomonadati</taxon>
        <taxon>Aquificota</taxon>
        <taxon>Aquificia</taxon>
        <taxon>Desulfurobacteriales</taxon>
        <taxon>Desulfurobacteriaceae</taxon>
        <taxon>Desulfurobacterium</taxon>
    </lineage>
</organism>
<evidence type="ECO:0000256" key="6">
    <source>
        <dbReference type="ARBA" id="ARBA00022741"/>
    </source>
</evidence>
<comment type="similarity">
    <text evidence="9">Belongs to the MntA antitoxin family.</text>
</comment>
<accession>A0ABY1NBQ9</accession>
<keyword evidence="5" id="KW-0479">Metal-binding</keyword>
<comment type="cofactor">
    <cofactor evidence="1">
        <name>Mg(2+)</name>
        <dbReference type="ChEBI" id="CHEBI:18420"/>
    </cofactor>
</comment>
<dbReference type="Gene3D" id="3.30.460.10">
    <property type="entry name" value="Beta Polymerase, domain 2"/>
    <property type="match status" value="1"/>
</dbReference>
<dbReference type="CDD" id="cd05403">
    <property type="entry name" value="NT_KNTase_like"/>
    <property type="match status" value="1"/>
</dbReference>
<evidence type="ECO:0000259" key="10">
    <source>
        <dbReference type="Pfam" id="PF01909"/>
    </source>
</evidence>
<evidence type="ECO:0000256" key="5">
    <source>
        <dbReference type="ARBA" id="ARBA00022723"/>
    </source>
</evidence>
<keyword evidence="6" id="KW-0547">Nucleotide-binding</keyword>
<keyword evidence="7" id="KW-0067">ATP-binding</keyword>
<keyword evidence="4" id="KW-0548">Nucleotidyltransferase</keyword>
<evidence type="ECO:0000313" key="11">
    <source>
        <dbReference type="EMBL" id="SMP05804.1"/>
    </source>
</evidence>
<dbReference type="InterPro" id="IPR043519">
    <property type="entry name" value="NT_sf"/>
</dbReference>
<comment type="caution">
    <text evidence="11">The sequence shown here is derived from an EMBL/GenBank/DDBJ whole genome shotgun (WGS) entry which is preliminary data.</text>
</comment>
<evidence type="ECO:0000256" key="9">
    <source>
        <dbReference type="ARBA" id="ARBA00038276"/>
    </source>
</evidence>
<protein>
    <recommendedName>
        <fullName evidence="10">Polymerase nucleotidyl transferase domain-containing protein</fullName>
    </recommendedName>
</protein>
<evidence type="ECO:0000256" key="1">
    <source>
        <dbReference type="ARBA" id="ARBA00001946"/>
    </source>
</evidence>
<evidence type="ECO:0000256" key="7">
    <source>
        <dbReference type="ARBA" id="ARBA00022840"/>
    </source>
</evidence>
<keyword evidence="12" id="KW-1185">Reference proteome</keyword>
<dbReference type="RefSeq" id="WP_283399830.1">
    <property type="nucleotide sequence ID" value="NZ_FXUB01000001.1"/>
</dbReference>
<dbReference type="InterPro" id="IPR002934">
    <property type="entry name" value="Polymerase_NTP_transf_dom"/>
</dbReference>
<dbReference type="Pfam" id="PF01909">
    <property type="entry name" value="NTP_transf_2"/>
    <property type="match status" value="1"/>
</dbReference>
<dbReference type="SUPFAM" id="SSF81301">
    <property type="entry name" value="Nucleotidyltransferase"/>
    <property type="match status" value="1"/>
</dbReference>
<feature type="domain" description="Polymerase nucleotidyl transferase" evidence="10">
    <location>
        <begin position="10"/>
        <end position="92"/>
    </location>
</feature>
<dbReference type="InterPro" id="IPR052038">
    <property type="entry name" value="Type-VII_TA_antitoxin"/>
</dbReference>
<reference evidence="11 12" key="1">
    <citation type="submission" date="2017-05" db="EMBL/GenBank/DDBJ databases">
        <authorList>
            <person name="Varghese N."/>
            <person name="Submissions S."/>
        </authorList>
    </citation>
    <scope>NUCLEOTIDE SEQUENCE [LARGE SCALE GENOMIC DNA]</scope>
    <source>
        <strain evidence="11 12">DSM 15522</strain>
    </source>
</reference>
<evidence type="ECO:0000256" key="2">
    <source>
        <dbReference type="ARBA" id="ARBA00022649"/>
    </source>
</evidence>
<keyword evidence="8" id="KW-0460">Magnesium</keyword>